<feature type="domain" description="Glycosyl transferase family 1" evidence="2">
    <location>
        <begin position="181"/>
        <end position="341"/>
    </location>
</feature>
<evidence type="ECO:0000256" key="1">
    <source>
        <dbReference type="SAM" id="MobiDB-lite"/>
    </source>
</evidence>
<dbReference type="InterPro" id="IPR028098">
    <property type="entry name" value="Glyco_trans_4-like_N"/>
</dbReference>
<feature type="domain" description="Glycosyltransferase subfamily 4-like N-terminal" evidence="3">
    <location>
        <begin position="21"/>
        <end position="170"/>
    </location>
</feature>
<organism evidence="4 5">
    <name type="scientific">Brevibacillus brevis</name>
    <name type="common">Bacillus brevis</name>
    <dbReference type="NCBI Taxonomy" id="1393"/>
    <lineage>
        <taxon>Bacteria</taxon>
        <taxon>Bacillati</taxon>
        <taxon>Bacillota</taxon>
        <taxon>Bacilli</taxon>
        <taxon>Bacillales</taxon>
        <taxon>Paenibacillaceae</taxon>
        <taxon>Brevibacillus</taxon>
    </lineage>
</organism>
<dbReference type="CDD" id="cd03801">
    <property type="entry name" value="GT4_PimA-like"/>
    <property type="match status" value="1"/>
</dbReference>
<evidence type="ECO:0000313" key="5">
    <source>
        <dbReference type="Proteomes" id="UP000317713"/>
    </source>
</evidence>
<gene>
    <name evidence="4" type="ORF">FPS98_22250</name>
</gene>
<evidence type="ECO:0000313" key="4">
    <source>
        <dbReference type="EMBL" id="QDS36497.1"/>
    </source>
</evidence>
<evidence type="ECO:0000259" key="3">
    <source>
        <dbReference type="Pfam" id="PF13439"/>
    </source>
</evidence>
<dbReference type="Pfam" id="PF13439">
    <property type="entry name" value="Glyco_transf_4"/>
    <property type="match status" value="1"/>
</dbReference>
<proteinExistence type="predicted"/>
<dbReference type="RefSeq" id="WP_144618049.1">
    <property type="nucleotide sequence ID" value="NZ_CP042161.1"/>
</dbReference>
<dbReference type="InterPro" id="IPR001296">
    <property type="entry name" value="Glyco_trans_1"/>
</dbReference>
<keyword evidence="4" id="KW-0808">Transferase</keyword>
<sequence>MKIVIIAPEQIPVPPILGGSVEITILAIAKELSKWHSVSIISRAHPRYPKHSFIDGVHIYRVPTGSPAKYLTHVKKILIKRRFDVLQIDNRPEFVRQIKSMFPKATVSLYLHSLTFVNSPHTSRAETLAGLRKADLIMTNSSSLESRLSARFPSMSRKIRVAWLGVDTSRFSPIQKTSHPRAFTLLFAGRLIPRKGIPVLLQAAKLVKSRIAQPVKVMIAGGSPTSKYARQLQSLSRKFGVHAEFLGTVPHRSIHRVFRKADLFICPSQKHESFGLVNVEAMSSGLPVVASKNGGIKEIIEHGRSGLLIKQYKNPQAFADAICLLIMNKPLYLKMKQEARQIALEKFSWCATAARLNQIYESEKALQQDEPQKGNHNNTFHKLDQFLDTISGGQVHGGEVGHNPEIRGVNMTDDHCDAADCPDNGEGNEESGSRSELSCFSTQDFQNLADLRTENDDESDGSDDPAEATFEFFSDIGYQRLVDALIYGQHNADEE</sequence>
<reference evidence="4 5" key="1">
    <citation type="submission" date="2019-07" db="EMBL/GenBank/DDBJ databases">
        <title>Characterization of Brevibacillus brevis HK544, as a potential biocontrol agent.</title>
        <authorList>
            <person name="Kim H."/>
        </authorList>
    </citation>
    <scope>NUCLEOTIDE SEQUENCE [LARGE SCALE GENOMIC DNA]</scope>
    <source>
        <strain evidence="4 5">HK544</strain>
    </source>
</reference>
<protein>
    <submittedName>
        <fullName evidence="4">Glycosyltransferase family 4 protein</fullName>
    </submittedName>
</protein>
<dbReference type="GO" id="GO:0016757">
    <property type="term" value="F:glycosyltransferase activity"/>
    <property type="evidence" value="ECO:0007669"/>
    <property type="project" value="InterPro"/>
</dbReference>
<dbReference type="AlphaFoldDB" id="A0A517IC69"/>
<dbReference type="InterPro" id="IPR050194">
    <property type="entry name" value="Glycosyltransferase_grp1"/>
</dbReference>
<feature type="region of interest" description="Disordered" evidence="1">
    <location>
        <begin position="417"/>
        <end position="437"/>
    </location>
</feature>
<accession>A0A517IC69</accession>
<dbReference type="PANTHER" id="PTHR45947:SF3">
    <property type="entry name" value="SULFOQUINOVOSYL TRANSFERASE SQD2"/>
    <property type="match status" value="1"/>
</dbReference>
<dbReference type="Proteomes" id="UP000317713">
    <property type="component" value="Chromosome"/>
</dbReference>
<name>A0A517IC69_BREBE</name>
<dbReference type="PANTHER" id="PTHR45947">
    <property type="entry name" value="SULFOQUINOVOSYL TRANSFERASE SQD2"/>
    <property type="match status" value="1"/>
</dbReference>
<dbReference type="SUPFAM" id="SSF53756">
    <property type="entry name" value="UDP-Glycosyltransferase/glycogen phosphorylase"/>
    <property type="match status" value="1"/>
</dbReference>
<evidence type="ECO:0000259" key="2">
    <source>
        <dbReference type="Pfam" id="PF00534"/>
    </source>
</evidence>
<dbReference type="EMBL" id="CP042161">
    <property type="protein sequence ID" value="QDS36497.1"/>
    <property type="molecule type" value="Genomic_DNA"/>
</dbReference>
<dbReference type="Pfam" id="PF00534">
    <property type="entry name" value="Glycos_transf_1"/>
    <property type="match status" value="1"/>
</dbReference>
<dbReference type="Gene3D" id="3.40.50.2000">
    <property type="entry name" value="Glycogen Phosphorylase B"/>
    <property type="match status" value="2"/>
</dbReference>